<dbReference type="STRING" id="47855.GA0070606_2002"/>
<dbReference type="OrthoDB" id="8480037at2"/>
<organism evidence="3 4">
    <name type="scientific">Micromonospora citrea</name>
    <dbReference type="NCBI Taxonomy" id="47855"/>
    <lineage>
        <taxon>Bacteria</taxon>
        <taxon>Bacillati</taxon>
        <taxon>Actinomycetota</taxon>
        <taxon>Actinomycetes</taxon>
        <taxon>Micromonosporales</taxon>
        <taxon>Micromonosporaceae</taxon>
        <taxon>Micromonospora</taxon>
    </lineage>
</organism>
<dbReference type="InterPro" id="IPR029058">
    <property type="entry name" value="AB_hydrolase_fold"/>
</dbReference>
<evidence type="ECO:0000313" key="3">
    <source>
        <dbReference type="EMBL" id="SCL52709.1"/>
    </source>
</evidence>
<dbReference type="EMBL" id="FMHZ01000002">
    <property type="protein sequence ID" value="SCL52709.1"/>
    <property type="molecule type" value="Genomic_DNA"/>
</dbReference>
<evidence type="ECO:0000256" key="1">
    <source>
        <dbReference type="ARBA" id="ARBA00007169"/>
    </source>
</evidence>
<protein>
    <submittedName>
        <fullName evidence="3">Surfactin synthase thioesterase subunit</fullName>
    </submittedName>
</protein>
<comment type="similarity">
    <text evidence="1">Belongs to the thioesterase family.</text>
</comment>
<proteinExistence type="inferred from homology"/>
<dbReference type="Proteomes" id="UP000199001">
    <property type="component" value="Unassembled WGS sequence"/>
</dbReference>
<evidence type="ECO:0000259" key="2">
    <source>
        <dbReference type="Pfam" id="PF00975"/>
    </source>
</evidence>
<dbReference type="PANTHER" id="PTHR11487">
    <property type="entry name" value="THIOESTERASE"/>
    <property type="match status" value="1"/>
</dbReference>
<dbReference type="GO" id="GO:0008610">
    <property type="term" value="P:lipid biosynthetic process"/>
    <property type="evidence" value="ECO:0007669"/>
    <property type="project" value="TreeGrafter"/>
</dbReference>
<dbReference type="SUPFAM" id="SSF53474">
    <property type="entry name" value="alpha/beta-Hydrolases"/>
    <property type="match status" value="1"/>
</dbReference>
<keyword evidence="4" id="KW-1185">Reference proteome</keyword>
<reference evidence="4" key="1">
    <citation type="submission" date="2016-06" db="EMBL/GenBank/DDBJ databases">
        <authorList>
            <person name="Varghese N."/>
            <person name="Submissions Spin"/>
        </authorList>
    </citation>
    <scope>NUCLEOTIDE SEQUENCE [LARGE SCALE GENOMIC DNA]</scope>
    <source>
        <strain evidence="4">DSM 43903</strain>
    </source>
</reference>
<dbReference type="PANTHER" id="PTHR11487:SF0">
    <property type="entry name" value="S-ACYL FATTY ACID SYNTHASE THIOESTERASE, MEDIUM CHAIN"/>
    <property type="match status" value="1"/>
</dbReference>
<name>A0A1C6UFR3_9ACTN</name>
<dbReference type="AlphaFoldDB" id="A0A1C6UFR3"/>
<sequence length="252" mass="27054">MVTVHYSADRRQRWFLFPDAPEAPVALYCLPHSGAGATAYRAWIPAAAPGIAVRPLQPPGRESRVDEPPAFDVAEVADVLADETRPYALYGHSFGALLGHAVVAELQRRGATLPRRLVVGGSRPPGDLPDLARRLLGLDDEEFLREVVGMGGTPAEILDHPALAALLVPVLRADFGWIDRYADAAHDPVDVPILGFAGTEDPIATAAAMAGWQRMTTRGYRGHSVRGDHFFHVTDPAGVVRAIAADLAAQPR</sequence>
<feature type="domain" description="Thioesterase" evidence="2">
    <location>
        <begin position="27"/>
        <end position="245"/>
    </location>
</feature>
<dbReference type="Pfam" id="PF00975">
    <property type="entry name" value="Thioesterase"/>
    <property type="match status" value="1"/>
</dbReference>
<evidence type="ECO:0000313" key="4">
    <source>
        <dbReference type="Proteomes" id="UP000199001"/>
    </source>
</evidence>
<accession>A0A1C6UFR3</accession>
<dbReference type="InterPro" id="IPR001031">
    <property type="entry name" value="Thioesterase"/>
</dbReference>
<dbReference type="InterPro" id="IPR012223">
    <property type="entry name" value="TEII"/>
</dbReference>
<dbReference type="Gene3D" id="3.40.50.1820">
    <property type="entry name" value="alpha/beta hydrolase"/>
    <property type="match status" value="1"/>
</dbReference>
<gene>
    <name evidence="3" type="ORF">GA0070606_2002</name>
</gene>